<dbReference type="Proteomes" id="UP000001542">
    <property type="component" value="Unassembled WGS sequence"/>
</dbReference>
<evidence type="ECO:0000313" key="3">
    <source>
        <dbReference type="Proteomes" id="UP000001542"/>
    </source>
</evidence>
<proteinExistence type="predicted"/>
<dbReference type="PROSITE" id="PS50197">
    <property type="entry name" value="BEACH"/>
    <property type="match status" value="1"/>
</dbReference>
<gene>
    <name evidence="2" type="ORF">TVAG_034180</name>
</gene>
<organism evidence="2 3">
    <name type="scientific">Trichomonas vaginalis (strain ATCC PRA-98 / G3)</name>
    <dbReference type="NCBI Taxonomy" id="412133"/>
    <lineage>
        <taxon>Eukaryota</taxon>
        <taxon>Metamonada</taxon>
        <taxon>Parabasalia</taxon>
        <taxon>Trichomonadida</taxon>
        <taxon>Trichomonadidae</taxon>
        <taxon>Trichomonas</taxon>
    </lineage>
</organism>
<dbReference type="eggNOG" id="KOG1786">
    <property type="taxonomic scope" value="Eukaryota"/>
</dbReference>
<sequence length="2193" mass="258373">MALSNVDVIIQYFDSETEITKEDEEQLKIYFSKELNCRDFLSKCGFRLVVENLHKKNKLIALNTILPFIRTETLLSSLDSLITEDISAIIDMITVSNLPPEQNITLIYLIFQGIQKIYKTRPTIIKDLTDSFNKYDEYIKTASIPILELYGYLINCSPKGISWEMYNHLNKIYMDKECKSKCRTFILELLNNEKLFTETDAKIEHWIIPDILESEDCFRAFTSVANLYIANIITNSKRIVEFLTSNIIPPIKENICTEQILKYLLSLIVETKLTSDQFGDERFIQLIFDNQTPEELSNYLMNTKGILPLLKELFNSKRCNWSKGKTVDRLIDTLEHDKDNILTDFVFPIFTDNFCLSIVKTLLIHISNDKVFNYCKKYNSEEPGFYPYFSKFDCFSGLPFENIVFSMNFLLLMKDYVLEYNDHSFDDFVLKEPISSPVFKISRYVISKFLPEDEFSPLIFPSLLPFVDFNITTSLPSNKYLIGYYSIKVFHKLGNNLFDIKNLKQYISRYIRTSDALYLLEQDYVKSVGLLSRTTEYGLYEFHSSLCKSYATFPTNLSSIVFQLFIEREQKDYPLFTISGEQFILKKDNILYIKRKKIVEIKSKTWMTIGIFKSDRSIDIYFDSQLATHINSRSIELTIGSKDQDNSGIFYLSECIAYNIPPSQLKSKTLDLKPSTIIEMKGNTIYVPCQSFNSIFFDKGNLQYLFDKIFETEDKKVIGFQLSFISQLPLFSKSLSDWFFKKFKRSLVSSIEKLDLSFLMLYAACCISSSDNSEEVSNRLSILVNDYNLWNICNHDLLKEFIKSLMSMLLNVKTFNWDIFYKNISELFFFILSNQSFNDLENSIFDFFNVILNNCCDNNSFRDFLQKTLSFNLLCKNFDRILTKELLINPDNNVKNEVNTNKSEIISKSEILMPTSEDEDNGCLLQSDMRFSELQEKLLRMVINIQSSKKSDLIRNHFRAYLSLHVSDGMKKKLLFTILEDEKFVSENLPIVIRGLQKVATDQSMWNKILTFLCRKEVTVDKCGKITSPHSLSIFLSLFRILFESKDEIFLLFISSIFSSNDFNFHALFTYPTFGYLVELFTNKDIDITYEEFHNVDQLCQQDQQYIQIKNNYQFINFLIHKTKDKTTNESLDLQSDSSFANIDNKLSNMENLSKSEANFINSDSIHPPSISVSEPHLVFDNKEKRNLSQLYIQNCVKFISNFSIRLLTSDEKNFSLFMKTVILYGHKEITSKFISNVINLIWNSNDKYIKLYSDSLSFFYYNKKEEFYESNIINTLEDKLLNYPNKTKFFINNFREIYNDSNINKQIELQRIVASVQEFTVELFLFVLVVLRSKNIDASFNHLFFKKFQQKVSEWIHDEEFVHLTKNSNSFEDIISFDFNKFNNEFDIIEKRKSNKGDLCNLKTSAVFNEIRFLSFLYDFNEKISEYGITFFVSFYKNINFYNRKEEKHCIHYLQRKYSYLFSDVFSEEELNERTHSYFVSHLCLPIYFRMLISRSPFRLPHPTEEKYQIRNVIPLFGFSEITNYSYKLSEYIPNYLVQYPFVVHEETTNKMKLFEEIYKIDENRTIQNCIFVRVDIRMKCIAIKKKTSIIILIGAEYVNDDIIFETPNPLFFDSLIQISLLKEIGKCSFFLGRVVLIVDDILQIEKHVILSNPYSITVYSTTGSSFILEFYEEPIFEEIYKIKEFCLNKKEVFETWKQNKISTFDFLYQINLLGQRSTLDLSGYPIYPRIVKDMNKKYSFENRRDLSVVVQTSFDKTVQEDKLNKIYKMHKYHHSENLSNSIFVCMLNVRYSPFCLSLWELNDGWDKGDRVFRSIPFHLSVKQKTTLEITPDMYCFCELFDNKNNFDSLILEFPTWCKNSVDFIERHRSILESQTKTDIISWIDLVFGHKQTSIESFNVFNPLSYPVIDIDTNNNNNNSNFNFVDNQRHTWMMNCGSVPIQVFDQQIHIENNQQRYQYPSLSPEEYIDRSDVFVRYSLQRHSIDLYYQGCIVYSQHMKDVKSILLCENKLYFCVNTYDDYVHFYNITYNEHNKRATSFRFINKHHFDDVMFSIISKKEILVCTCTRNKVYFWCPSTSHVEHVLNLSCNCAFFDDEVGCIIFGTDVSVLFYTYNCTFIRSISTQSRVDCLLTCGHFSVSHRYLYIGNDDGFVICYECVEPDHSLFIMSADYVSNSPVTFLLYDEHTNTIHYK</sequence>
<dbReference type="PANTHER" id="PTHR13743">
    <property type="entry name" value="BEIGE/BEACH-RELATED"/>
    <property type="match status" value="1"/>
</dbReference>
<dbReference type="PANTHER" id="PTHR13743:SF161">
    <property type="entry name" value="BEIGE_BEACH DOMAIN CONTAINING PROTEIN"/>
    <property type="match status" value="1"/>
</dbReference>
<dbReference type="OrthoDB" id="26681at2759"/>
<dbReference type="EMBL" id="DS113428">
    <property type="protein sequence ID" value="EAY06239.1"/>
    <property type="molecule type" value="Genomic_DNA"/>
</dbReference>
<dbReference type="InterPro" id="IPR036322">
    <property type="entry name" value="WD40_repeat_dom_sf"/>
</dbReference>
<dbReference type="SMART" id="SM01026">
    <property type="entry name" value="Beach"/>
    <property type="match status" value="1"/>
</dbReference>
<dbReference type="RefSeq" id="XP_001318462.1">
    <property type="nucleotide sequence ID" value="XM_001318427.1"/>
</dbReference>
<dbReference type="VEuPathDB" id="TrichDB:TVAG_034180"/>
<dbReference type="SUPFAM" id="SSF81837">
    <property type="entry name" value="BEACH domain"/>
    <property type="match status" value="1"/>
</dbReference>
<dbReference type="KEGG" id="tva:4764112"/>
<reference evidence="2" key="1">
    <citation type="submission" date="2006-10" db="EMBL/GenBank/DDBJ databases">
        <authorList>
            <person name="Amadeo P."/>
            <person name="Zhao Q."/>
            <person name="Wortman J."/>
            <person name="Fraser-Liggett C."/>
            <person name="Carlton J."/>
        </authorList>
    </citation>
    <scope>NUCLEOTIDE SEQUENCE</scope>
    <source>
        <strain evidence="2">G3</strain>
    </source>
</reference>
<dbReference type="SMR" id="A2EM55"/>
<dbReference type="InterPro" id="IPR000409">
    <property type="entry name" value="BEACH_dom"/>
</dbReference>
<evidence type="ECO:0000259" key="1">
    <source>
        <dbReference type="PROSITE" id="PS50197"/>
    </source>
</evidence>
<protein>
    <submittedName>
        <fullName evidence="2">Beige/BEACH domain containing protein</fullName>
    </submittedName>
</protein>
<feature type="domain" description="BEACH" evidence="1">
    <location>
        <begin position="1683"/>
        <end position="1953"/>
    </location>
</feature>
<dbReference type="InterPro" id="IPR036372">
    <property type="entry name" value="BEACH_dom_sf"/>
</dbReference>
<keyword evidence="3" id="KW-1185">Reference proteome</keyword>
<reference evidence="2" key="2">
    <citation type="journal article" date="2007" name="Science">
        <title>Draft genome sequence of the sexually transmitted pathogen Trichomonas vaginalis.</title>
        <authorList>
            <person name="Carlton J.M."/>
            <person name="Hirt R.P."/>
            <person name="Silva J.C."/>
            <person name="Delcher A.L."/>
            <person name="Schatz M."/>
            <person name="Zhao Q."/>
            <person name="Wortman J.R."/>
            <person name="Bidwell S.L."/>
            <person name="Alsmark U.C.M."/>
            <person name="Besteiro S."/>
            <person name="Sicheritz-Ponten T."/>
            <person name="Noel C.J."/>
            <person name="Dacks J.B."/>
            <person name="Foster P.G."/>
            <person name="Simillion C."/>
            <person name="Van de Peer Y."/>
            <person name="Miranda-Saavedra D."/>
            <person name="Barton G.J."/>
            <person name="Westrop G.D."/>
            <person name="Mueller S."/>
            <person name="Dessi D."/>
            <person name="Fiori P.L."/>
            <person name="Ren Q."/>
            <person name="Paulsen I."/>
            <person name="Zhang H."/>
            <person name="Bastida-Corcuera F.D."/>
            <person name="Simoes-Barbosa A."/>
            <person name="Brown M.T."/>
            <person name="Hayes R.D."/>
            <person name="Mukherjee M."/>
            <person name="Okumura C.Y."/>
            <person name="Schneider R."/>
            <person name="Smith A.J."/>
            <person name="Vanacova S."/>
            <person name="Villalvazo M."/>
            <person name="Haas B.J."/>
            <person name="Pertea M."/>
            <person name="Feldblyum T.V."/>
            <person name="Utterback T.R."/>
            <person name="Shu C.L."/>
            <person name="Osoegawa K."/>
            <person name="de Jong P.J."/>
            <person name="Hrdy I."/>
            <person name="Horvathova L."/>
            <person name="Zubacova Z."/>
            <person name="Dolezal P."/>
            <person name="Malik S.B."/>
            <person name="Logsdon J.M. Jr."/>
            <person name="Henze K."/>
            <person name="Gupta A."/>
            <person name="Wang C.C."/>
            <person name="Dunne R.L."/>
            <person name="Upcroft J.A."/>
            <person name="Upcroft P."/>
            <person name="White O."/>
            <person name="Salzberg S.L."/>
            <person name="Tang P."/>
            <person name="Chiu C.-H."/>
            <person name="Lee Y.-S."/>
            <person name="Embley T.M."/>
            <person name="Coombs G.H."/>
            <person name="Mottram J.C."/>
            <person name="Tachezy J."/>
            <person name="Fraser-Liggett C.M."/>
            <person name="Johnson P.J."/>
        </authorList>
    </citation>
    <scope>NUCLEOTIDE SEQUENCE [LARGE SCALE GENOMIC DNA]</scope>
    <source>
        <strain evidence="2">G3</strain>
    </source>
</reference>
<accession>A2EM55</accession>
<dbReference type="InParanoid" id="A2EM55"/>
<dbReference type="VEuPathDB" id="TrichDB:TVAGG3_0641160"/>
<evidence type="ECO:0000313" key="2">
    <source>
        <dbReference type="EMBL" id="EAY06239.1"/>
    </source>
</evidence>
<name>A2EM55_TRIV3</name>
<dbReference type="SUPFAM" id="SSF50978">
    <property type="entry name" value="WD40 repeat-like"/>
    <property type="match status" value="1"/>
</dbReference>
<dbReference type="Pfam" id="PF02138">
    <property type="entry name" value="Beach"/>
    <property type="match status" value="1"/>
</dbReference>
<dbReference type="InterPro" id="IPR050865">
    <property type="entry name" value="BEACH_Domain"/>
</dbReference>
<dbReference type="Gene3D" id="1.10.1540.10">
    <property type="entry name" value="BEACH domain"/>
    <property type="match status" value="1"/>
</dbReference>